<comment type="cofactor">
    <cofactor evidence="1">
        <name>Fe cation</name>
        <dbReference type="ChEBI" id="CHEBI:24875"/>
    </cofactor>
</comment>
<dbReference type="InParanoid" id="A0A1Y2ER01"/>
<dbReference type="STRING" id="106004.A0A1Y2ER01"/>
<protein>
    <submittedName>
        <fullName evidence="5">Phytanoyl-CoA dioxygenase</fullName>
    </submittedName>
</protein>
<evidence type="ECO:0000313" key="5">
    <source>
        <dbReference type="EMBL" id="ORY73616.1"/>
    </source>
</evidence>
<comment type="caution">
    <text evidence="5">The sequence shown here is derived from an EMBL/GenBank/DDBJ whole genome shotgun (WGS) entry which is preliminary data.</text>
</comment>
<evidence type="ECO:0000256" key="1">
    <source>
        <dbReference type="ARBA" id="ARBA00001962"/>
    </source>
</evidence>
<dbReference type="Gene3D" id="2.60.120.620">
    <property type="entry name" value="q2cbj1_9rhob like domain"/>
    <property type="match status" value="1"/>
</dbReference>
<organism evidence="5 6">
    <name type="scientific">Leucosporidium creatinivorum</name>
    <dbReference type="NCBI Taxonomy" id="106004"/>
    <lineage>
        <taxon>Eukaryota</taxon>
        <taxon>Fungi</taxon>
        <taxon>Dikarya</taxon>
        <taxon>Basidiomycota</taxon>
        <taxon>Pucciniomycotina</taxon>
        <taxon>Microbotryomycetes</taxon>
        <taxon>Leucosporidiales</taxon>
        <taxon>Leucosporidium</taxon>
    </lineage>
</organism>
<reference evidence="5 6" key="1">
    <citation type="submission" date="2016-07" db="EMBL/GenBank/DDBJ databases">
        <title>Pervasive Adenine N6-methylation of Active Genes in Fungi.</title>
        <authorList>
            <consortium name="DOE Joint Genome Institute"/>
            <person name="Mondo S.J."/>
            <person name="Dannebaum R.O."/>
            <person name="Kuo R.C."/>
            <person name="Labutti K."/>
            <person name="Haridas S."/>
            <person name="Kuo A."/>
            <person name="Salamov A."/>
            <person name="Ahrendt S.R."/>
            <person name="Lipzen A."/>
            <person name="Sullivan W."/>
            <person name="Andreopoulos W.B."/>
            <person name="Clum A."/>
            <person name="Lindquist E."/>
            <person name="Daum C."/>
            <person name="Ramamoorthy G.K."/>
            <person name="Gryganskyi A."/>
            <person name="Culley D."/>
            <person name="Magnuson J.K."/>
            <person name="James T.Y."/>
            <person name="O'Malley M.A."/>
            <person name="Stajich J.E."/>
            <person name="Spatafora J.W."/>
            <person name="Visel A."/>
            <person name="Grigoriev I.V."/>
        </authorList>
    </citation>
    <scope>NUCLEOTIDE SEQUENCE [LARGE SCALE GENOMIC DNA]</scope>
    <source>
        <strain evidence="5 6">62-1032</strain>
    </source>
</reference>
<dbReference type="GO" id="GO:0046872">
    <property type="term" value="F:metal ion binding"/>
    <property type="evidence" value="ECO:0007669"/>
    <property type="project" value="UniProtKB-KW"/>
</dbReference>
<accession>A0A1Y2ER01</accession>
<evidence type="ECO:0000256" key="2">
    <source>
        <dbReference type="ARBA" id="ARBA00005830"/>
    </source>
</evidence>
<keyword evidence="5" id="KW-0223">Dioxygenase</keyword>
<dbReference type="Pfam" id="PF05721">
    <property type="entry name" value="PhyH"/>
    <property type="match status" value="1"/>
</dbReference>
<dbReference type="EMBL" id="MCGR01000045">
    <property type="protein sequence ID" value="ORY73616.1"/>
    <property type="molecule type" value="Genomic_DNA"/>
</dbReference>
<dbReference type="OrthoDB" id="445007at2759"/>
<keyword evidence="6" id="KW-1185">Reference proteome</keyword>
<comment type="similarity">
    <text evidence="2">Belongs to the PhyH family.</text>
</comment>
<dbReference type="AlphaFoldDB" id="A0A1Y2ER01"/>
<sequence length="298" mass="33766">MPFHLTPEQKTRFEEDGCLVIKGFIPKPITQQLLDRSKELLRDFSLEGHPLTVFSTSAEEKHVGDDYFLSSGDKIRFFFEQKAFTDGKLNRPKELAINKIGHSLHTEDEAFKDFTLHNEDIRNLAKELDFHQDPRVIQSMIICKQKEVGGAVNSHDDSTFLYSNPLSALGFWFALEDATPTNGCLSFVPGSHKINKIHSRLERVEGGGTEIRKIPLKEGEEEVKLPDWDGEGIDWVAAPCEAGDLVLIHGSVIHRSEANLSQKSRFIYTFHMIEGSAEWDEKNWLQPTPGVPFTKLYG</sequence>
<dbReference type="InterPro" id="IPR008775">
    <property type="entry name" value="Phytyl_CoA_dOase-like"/>
</dbReference>
<evidence type="ECO:0000256" key="4">
    <source>
        <dbReference type="ARBA" id="ARBA00023004"/>
    </source>
</evidence>
<proteinExistence type="inferred from homology"/>
<dbReference type="GO" id="GO:0051213">
    <property type="term" value="F:dioxygenase activity"/>
    <property type="evidence" value="ECO:0007669"/>
    <property type="project" value="UniProtKB-KW"/>
</dbReference>
<keyword evidence="5" id="KW-0560">Oxidoreductase</keyword>
<dbReference type="PANTHER" id="PTHR20883:SF15">
    <property type="entry name" value="PHYTANOYL-COA DIOXYGENASE DOMAIN-CONTAINING PROTEIN 1"/>
    <property type="match status" value="1"/>
</dbReference>
<evidence type="ECO:0000313" key="6">
    <source>
        <dbReference type="Proteomes" id="UP000193467"/>
    </source>
</evidence>
<evidence type="ECO:0000256" key="3">
    <source>
        <dbReference type="ARBA" id="ARBA00022723"/>
    </source>
</evidence>
<dbReference type="Proteomes" id="UP000193467">
    <property type="component" value="Unassembled WGS sequence"/>
</dbReference>
<keyword evidence="3" id="KW-0479">Metal-binding</keyword>
<keyword evidence="4" id="KW-0408">Iron</keyword>
<dbReference type="SUPFAM" id="SSF51197">
    <property type="entry name" value="Clavaminate synthase-like"/>
    <property type="match status" value="1"/>
</dbReference>
<gene>
    <name evidence="5" type="ORF">BCR35DRAFT_147417</name>
</gene>
<dbReference type="PANTHER" id="PTHR20883">
    <property type="entry name" value="PHYTANOYL-COA DIOXYGENASE DOMAIN CONTAINING 1"/>
    <property type="match status" value="1"/>
</dbReference>
<name>A0A1Y2ER01_9BASI</name>